<comment type="caution">
    <text evidence="2">The sequence shown here is derived from an EMBL/GenBank/DDBJ whole genome shotgun (WGS) entry which is preliminary data.</text>
</comment>
<keyword evidence="3" id="KW-1185">Reference proteome</keyword>
<dbReference type="AlphaFoldDB" id="A0A5A5TCZ8"/>
<feature type="region of interest" description="Disordered" evidence="1">
    <location>
        <begin position="1"/>
        <end position="54"/>
    </location>
</feature>
<evidence type="ECO:0000313" key="3">
    <source>
        <dbReference type="Proteomes" id="UP000322530"/>
    </source>
</evidence>
<dbReference type="Proteomes" id="UP000322530">
    <property type="component" value="Unassembled WGS sequence"/>
</dbReference>
<sequence>MMNHEMSNDGLDTGYEAGHNPQSEGFATAPNFLRPRGLERSDAGQGNSSMMNPEIEMSNIGHNPRSEGFSTAPGFLRSVGEVQYREEGALRRTRSENDFLVNIPRLSQIREEFQRNQTDRLDDAPDQTAYQPALLRNDEEMGNDRSGDVSESWSAFMQRKAGDFGTYTQRKAGDFGTYTQRKAGDFGTYLVTPQGNSVPERIEFVPGTGWKSYLESKEIDARRALLTPLADVGINAAIATANNANTWLQAGKIIPVTAVGSFIGTIAANKTLDKLSKPWDKIGQTAVGQGATLGITYLGLAISKAMHKE</sequence>
<accession>A0A5A5TCZ8</accession>
<gene>
    <name evidence="2" type="ORF">KDI_24530</name>
</gene>
<evidence type="ECO:0000256" key="1">
    <source>
        <dbReference type="SAM" id="MobiDB-lite"/>
    </source>
</evidence>
<reference evidence="2 3" key="1">
    <citation type="submission" date="2019-01" db="EMBL/GenBank/DDBJ databases">
        <title>Draft genome sequence of Dictyobacter sp. Uno17.</title>
        <authorList>
            <person name="Wang C.M."/>
            <person name="Zheng Y."/>
            <person name="Sakai Y."/>
            <person name="Abe K."/>
            <person name="Yokota A."/>
            <person name="Yabe S."/>
        </authorList>
    </citation>
    <scope>NUCLEOTIDE SEQUENCE [LARGE SCALE GENOMIC DNA]</scope>
    <source>
        <strain evidence="2 3">Uno17</strain>
    </source>
</reference>
<organism evidence="2 3">
    <name type="scientific">Dictyobacter arantiisoli</name>
    <dbReference type="NCBI Taxonomy" id="2014874"/>
    <lineage>
        <taxon>Bacteria</taxon>
        <taxon>Bacillati</taxon>
        <taxon>Chloroflexota</taxon>
        <taxon>Ktedonobacteria</taxon>
        <taxon>Ktedonobacterales</taxon>
        <taxon>Dictyobacteraceae</taxon>
        <taxon>Dictyobacter</taxon>
    </lineage>
</organism>
<dbReference type="EMBL" id="BIXY01000032">
    <property type="protein sequence ID" value="GCF08889.1"/>
    <property type="molecule type" value="Genomic_DNA"/>
</dbReference>
<evidence type="ECO:0000313" key="2">
    <source>
        <dbReference type="EMBL" id="GCF08889.1"/>
    </source>
</evidence>
<protein>
    <submittedName>
        <fullName evidence="2">Uncharacterized protein</fullName>
    </submittedName>
</protein>
<proteinExistence type="predicted"/>
<name>A0A5A5TCZ8_9CHLR</name>